<keyword evidence="2" id="KW-1185">Reference proteome</keyword>
<gene>
    <name evidence="1" type="ORF">IEQ34_000150</name>
</gene>
<sequence>MSFMGLLPHFPSLISSPPLIVLTGNFSATLFDRHYVLIKLENDLDSRRFFGHRLYYVCNCFMKLINWSPLF</sequence>
<reference evidence="1 2" key="1">
    <citation type="journal article" date="2021" name="Hortic Res">
        <title>Chromosome-scale assembly of the Dendrobium chrysotoxum genome enhances the understanding of orchid evolution.</title>
        <authorList>
            <person name="Zhang Y."/>
            <person name="Zhang G.Q."/>
            <person name="Zhang D."/>
            <person name="Liu X.D."/>
            <person name="Xu X.Y."/>
            <person name="Sun W.H."/>
            <person name="Yu X."/>
            <person name="Zhu X."/>
            <person name="Wang Z.W."/>
            <person name="Zhao X."/>
            <person name="Zhong W.Y."/>
            <person name="Chen H."/>
            <person name="Yin W.L."/>
            <person name="Huang T."/>
            <person name="Niu S.C."/>
            <person name="Liu Z.J."/>
        </authorList>
    </citation>
    <scope>NUCLEOTIDE SEQUENCE [LARGE SCALE GENOMIC DNA]</scope>
    <source>
        <strain evidence="1">Lindl</strain>
    </source>
</reference>
<organism evidence="1 2">
    <name type="scientific">Dendrobium chrysotoxum</name>
    <name type="common">Orchid</name>
    <dbReference type="NCBI Taxonomy" id="161865"/>
    <lineage>
        <taxon>Eukaryota</taxon>
        <taxon>Viridiplantae</taxon>
        <taxon>Streptophyta</taxon>
        <taxon>Embryophyta</taxon>
        <taxon>Tracheophyta</taxon>
        <taxon>Spermatophyta</taxon>
        <taxon>Magnoliopsida</taxon>
        <taxon>Liliopsida</taxon>
        <taxon>Asparagales</taxon>
        <taxon>Orchidaceae</taxon>
        <taxon>Epidendroideae</taxon>
        <taxon>Malaxideae</taxon>
        <taxon>Dendrobiinae</taxon>
        <taxon>Dendrobium</taxon>
    </lineage>
</organism>
<protein>
    <submittedName>
        <fullName evidence="1">Uncharacterized protein</fullName>
    </submittedName>
</protein>
<dbReference type="Proteomes" id="UP000775213">
    <property type="component" value="Unassembled WGS sequence"/>
</dbReference>
<name>A0AAV7HNC6_DENCH</name>
<evidence type="ECO:0000313" key="2">
    <source>
        <dbReference type="Proteomes" id="UP000775213"/>
    </source>
</evidence>
<evidence type="ECO:0000313" key="1">
    <source>
        <dbReference type="EMBL" id="KAH0470427.1"/>
    </source>
</evidence>
<comment type="caution">
    <text evidence="1">The sequence shown here is derived from an EMBL/GenBank/DDBJ whole genome shotgun (WGS) entry which is preliminary data.</text>
</comment>
<dbReference type="AlphaFoldDB" id="A0AAV7HNC6"/>
<accession>A0AAV7HNC6</accession>
<proteinExistence type="predicted"/>
<dbReference type="EMBL" id="JAGFBR010000001">
    <property type="protein sequence ID" value="KAH0470427.1"/>
    <property type="molecule type" value="Genomic_DNA"/>
</dbReference>